<feature type="transmembrane region" description="Helical" evidence="5">
    <location>
        <begin position="13"/>
        <end position="33"/>
    </location>
</feature>
<feature type="domain" description="NfeD-like C-terminal" evidence="6">
    <location>
        <begin position="105"/>
        <end position="158"/>
    </location>
</feature>
<comment type="subcellular location">
    <subcellularLocation>
        <location evidence="1">Membrane</location>
        <topology evidence="1">Multi-pass membrane protein</topology>
    </subcellularLocation>
</comment>
<reference evidence="7" key="1">
    <citation type="submission" date="2022-01" db="EMBL/GenBank/DDBJ databases">
        <title>Jiella avicenniae sp. nov., a novel endophytic bacterium isolated from bark of Avicennia marina.</title>
        <authorList>
            <person name="Tuo L."/>
        </authorList>
    </citation>
    <scope>NUCLEOTIDE SEQUENCE</scope>
    <source>
        <strain evidence="7">CBK1P-4</strain>
    </source>
</reference>
<dbReference type="Pfam" id="PF01957">
    <property type="entry name" value="NfeD"/>
    <property type="match status" value="1"/>
</dbReference>
<accession>A0A9X1T565</accession>
<keyword evidence="3 5" id="KW-1133">Transmembrane helix</keyword>
<dbReference type="GO" id="GO:0005886">
    <property type="term" value="C:plasma membrane"/>
    <property type="evidence" value="ECO:0007669"/>
    <property type="project" value="TreeGrafter"/>
</dbReference>
<dbReference type="AlphaFoldDB" id="A0A9X1T565"/>
<keyword evidence="8" id="KW-1185">Reference proteome</keyword>
<dbReference type="RefSeq" id="WP_233719681.1">
    <property type="nucleotide sequence ID" value="NZ_JAJUWU010000009.1"/>
</dbReference>
<evidence type="ECO:0000259" key="6">
    <source>
        <dbReference type="Pfam" id="PF01957"/>
    </source>
</evidence>
<dbReference type="SUPFAM" id="SSF141322">
    <property type="entry name" value="NfeD domain-like"/>
    <property type="match status" value="1"/>
</dbReference>
<organism evidence="7 8">
    <name type="scientific">Jiella avicenniae</name>
    <dbReference type="NCBI Taxonomy" id="2907202"/>
    <lineage>
        <taxon>Bacteria</taxon>
        <taxon>Pseudomonadati</taxon>
        <taxon>Pseudomonadota</taxon>
        <taxon>Alphaproteobacteria</taxon>
        <taxon>Hyphomicrobiales</taxon>
        <taxon>Aurantimonadaceae</taxon>
        <taxon>Jiella</taxon>
    </lineage>
</organism>
<dbReference type="InterPro" id="IPR002810">
    <property type="entry name" value="NfeD-like_C"/>
</dbReference>
<gene>
    <name evidence="7" type="ORF">LZD57_11045</name>
</gene>
<feature type="transmembrane region" description="Helical" evidence="5">
    <location>
        <begin position="40"/>
        <end position="59"/>
    </location>
</feature>
<keyword evidence="2 5" id="KW-0812">Transmembrane</keyword>
<proteinExistence type="predicted"/>
<keyword evidence="4 5" id="KW-0472">Membrane</keyword>
<name>A0A9X1T565_9HYPH</name>
<sequence>MPAHPQPGDPMEALFQTLADYGWWIAGLVLLILEVVVPGAYLVFFGIAALVVGTNAFLVGDWFDWPQQVVAFIVVSAVCIYLGRRWYGRDPVKDEGAPLNRRTGRLVGREARLTEAIVSGRGRVAIEDSWWTVSGPELPEGARVRVIGADGAVLQVEPVE</sequence>
<evidence type="ECO:0000256" key="2">
    <source>
        <dbReference type="ARBA" id="ARBA00022692"/>
    </source>
</evidence>
<evidence type="ECO:0000256" key="1">
    <source>
        <dbReference type="ARBA" id="ARBA00004141"/>
    </source>
</evidence>
<dbReference type="InterPro" id="IPR012340">
    <property type="entry name" value="NA-bd_OB-fold"/>
</dbReference>
<evidence type="ECO:0000256" key="5">
    <source>
        <dbReference type="SAM" id="Phobius"/>
    </source>
</evidence>
<evidence type="ECO:0000256" key="4">
    <source>
        <dbReference type="ARBA" id="ARBA00023136"/>
    </source>
</evidence>
<feature type="transmembrane region" description="Helical" evidence="5">
    <location>
        <begin position="65"/>
        <end position="83"/>
    </location>
</feature>
<evidence type="ECO:0000313" key="8">
    <source>
        <dbReference type="Proteomes" id="UP001139035"/>
    </source>
</evidence>
<protein>
    <submittedName>
        <fullName evidence="7">NfeD family protein</fullName>
    </submittedName>
</protein>
<dbReference type="PANTHER" id="PTHR33507:SF3">
    <property type="entry name" value="INNER MEMBRANE PROTEIN YBBJ"/>
    <property type="match status" value="1"/>
</dbReference>
<dbReference type="PANTHER" id="PTHR33507">
    <property type="entry name" value="INNER MEMBRANE PROTEIN YBBJ"/>
    <property type="match status" value="1"/>
</dbReference>
<comment type="caution">
    <text evidence="7">The sequence shown here is derived from an EMBL/GenBank/DDBJ whole genome shotgun (WGS) entry which is preliminary data.</text>
</comment>
<dbReference type="InterPro" id="IPR052165">
    <property type="entry name" value="Membrane_assoc_protease"/>
</dbReference>
<evidence type="ECO:0000313" key="7">
    <source>
        <dbReference type="EMBL" id="MCE7028524.1"/>
    </source>
</evidence>
<dbReference type="Gene3D" id="2.40.50.140">
    <property type="entry name" value="Nucleic acid-binding proteins"/>
    <property type="match status" value="1"/>
</dbReference>
<dbReference type="Proteomes" id="UP001139035">
    <property type="component" value="Unassembled WGS sequence"/>
</dbReference>
<dbReference type="EMBL" id="JAJUWU010000009">
    <property type="protein sequence ID" value="MCE7028524.1"/>
    <property type="molecule type" value="Genomic_DNA"/>
</dbReference>
<evidence type="ECO:0000256" key="3">
    <source>
        <dbReference type="ARBA" id="ARBA00022989"/>
    </source>
</evidence>